<evidence type="ECO:0000313" key="4">
    <source>
        <dbReference type="Proteomes" id="UP000198309"/>
    </source>
</evidence>
<dbReference type="Proteomes" id="UP000198309">
    <property type="component" value="Unassembled WGS sequence"/>
</dbReference>
<dbReference type="InterPro" id="IPR014508">
    <property type="entry name" value="UCP020555_TPR-like"/>
</dbReference>
<evidence type="ECO:0000313" key="2">
    <source>
        <dbReference type="EMBL" id="SDI15463.1"/>
    </source>
</evidence>
<dbReference type="PIRSF" id="PIRSF020555">
    <property type="entry name" value="UCP020555"/>
    <property type="match status" value="1"/>
</dbReference>
<name>A0A239F2U0_9PSED</name>
<organism evidence="2 5">
    <name type="scientific">Pseudomonas delhiensis</name>
    <dbReference type="NCBI Taxonomy" id="366289"/>
    <lineage>
        <taxon>Bacteria</taxon>
        <taxon>Pseudomonadati</taxon>
        <taxon>Pseudomonadota</taxon>
        <taxon>Gammaproteobacteria</taxon>
        <taxon>Pseudomonadales</taxon>
        <taxon>Pseudomonadaceae</taxon>
        <taxon>Pseudomonas</taxon>
    </lineage>
</organism>
<evidence type="ECO:0000313" key="5">
    <source>
        <dbReference type="Proteomes" id="UP000199693"/>
    </source>
</evidence>
<reference evidence="2 5" key="1">
    <citation type="submission" date="2016-10" db="EMBL/GenBank/DDBJ databases">
        <authorList>
            <person name="de Groot N.N."/>
        </authorList>
    </citation>
    <scope>NUCLEOTIDE SEQUENCE [LARGE SCALE GENOMIC DNA]</scope>
    <source>
        <strain evidence="2 5">CCM 7361</strain>
    </source>
</reference>
<reference evidence="3 4" key="2">
    <citation type="submission" date="2017-06" db="EMBL/GenBank/DDBJ databases">
        <authorList>
            <person name="Varghese N."/>
            <person name="Submissions S."/>
        </authorList>
    </citation>
    <scope>NUCLEOTIDE SEQUENCE [LARGE SCALE GENOMIC DNA]</scope>
    <source>
        <strain evidence="3 4">RLD-1</strain>
    </source>
</reference>
<dbReference type="Proteomes" id="UP000199693">
    <property type="component" value="Unassembled WGS sequence"/>
</dbReference>
<keyword evidence="1" id="KW-0732">Signal</keyword>
<dbReference type="EMBL" id="FZPC01000003">
    <property type="protein sequence ID" value="SNS51226.1"/>
    <property type="molecule type" value="Genomic_DNA"/>
</dbReference>
<evidence type="ECO:0000313" key="3">
    <source>
        <dbReference type="EMBL" id="SNS51226.1"/>
    </source>
</evidence>
<feature type="chain" id="PRO_5011734548" description="DUF4810 domain-containing protein" evidence="1">
    <location>
        <begin position="25"/>
        <end position="125"/>
    </location>
</feature>
<proteinExistence type="predicted"/>
<feature type="signal peptide" evidence="1">
    <location>
        <begin position="1"/>
        <end position="24"/>
    </location>
</feature>
<dbReference type="EMBL" id="FNEC01000002">
    <property type="protein sequence ID" value="SDI15463.1"/>
    <property type="molecule type" value="Genomic_DNA"/>
</dbReference>
<dbReference type="Pfam" id="PF16068">
    <property type="entry name" value="DUF4810"/>
    <property type="match status" value="1"/>
</dbReference>
<keyword evidence="4" id="KW-1185">Reference proteome</keyword>
<protein>
    <recommendedName>
        <fullName evidence="6">DUF4810 domain-containing protein</fullName>
    </recommendedName>
</protein>
<evidence type="ECO:0000256" key="1">
    <source>
        <dbReference type="SAM" id="SignalP"/>
    </source>
</evidence>
<evidence type="ECO:0008006" key="6">
    <source>
        <dbReference type="Google" id="ProtNLM"/>
    </source>
</evidence>
<dbReference type="RefSeq" id="WP_425262372.1">
    <property type="nucleotide sequence ID" value="NZ_FNEC01000002.1"/>
</dbReference>
<accession>A0A239F2U0</accession>
<sequence>MFMGRTFVSRGCLAALTCAGLALLSGCSSPKTLYQWESYQSQVHDYFTSDAKQAQAEALERDLQKIASTDGKVPPGYHAQLGLLYSSLGKDDQMVQQFNTEKTLFPESAAYMDFLLKNARQGGSQ</sequence>
<dbReference type="AlphaFoldDB" id="A0A239F2U0"/>
<dbReference type="PROSITE" id="PS51257">
    <property type="entry name" value="PROKAR_LIPOPROTEIN"/>
    <property type="match status" value="1"/>
</dbReference>
<gene>
    <name evidence="2" type="ORF">SAMN05216189_1002252</name>
    <name evidence="3" type="ORF">SAMN06295949_1036</name>
</gene>